<sequence length="487" mass="49430">MTATEAATASKQAHELDDRQRALAFFTVLTAVVLEVADTTIVNTALPAIRDGLGASSAAMQWIVAGYLLTLGSLLLLGGRLGDTFGHRTLFLSGVAGFVAASALCGLAPTPGVLVLARVLQGAAGAMMGPQTMAIVQLLYTPLERVRRLAFFGMIIGLAAIIGPILGGFLIQLDLFGLGWRLIFLINLPVGLFALAMGRVTLPRTGEEHKGLAIDLTGAALFAAGFGLILFALIQAHENLSPAAAAAIFIIGTGAVGLGTRRSVARRSAGLPAMIEPSLFALPTFRWGVTAAMAFNSGSVGFLMIFAVALQQGLALTPLQTALIHIPFGLGVMVAVGLLVPRLLPRLGRVLPMAGGVLMAAGIAGSLALVHAHVAGGTLLVAALALAGIGFGTLSGPLGPIVVSEVPRTHAGTASATMRTAQQLGGAFGIALVGTAYFAVGGNDAAARLAGVVPGAIMVTVLLAVAVTAVSRLPAKLFGTERKLAAD</sequence>
<dbReference type="InterPro" id="IPR036259">
    <property type="entry name" value="MFS_trans_sf"/>
</dbReference>
<dbReference type="InterPro" id="IPR011701">
    <property type="entry name" value="MFS"/>
</dbReference>
<feature type="transmembrane region" description="Helical" evidence="5">
    <location>
        <begin position="58"/>
        <end position="77"/>
    </location>
</feature>
<dbReference type="OrthoDB" id="2414439at2"/>
<dbReference type="STRING" id="1117702.AQZ52_13450"/>
<keyword evidence="3 5" id="KW-1133">Transmembrane helix</keyword>
<feature type="transmembrane region" description="Helical" evidence="5">
    <location>
        <begin position="424"/>
        <end position="440"/>
    </location>
</feature>
<evidence type="ECO:0000256" key="3">
    <source>
        <dbReference type="ARBA" id="ARBA00022989"/>
    </source>
</evidence>
<feature type="transmembrane region" description="Helical" evidence="5">
    <location>
        <begin position="353"/>
        <end position="374"/>
    </location>
</feature>
<evidence type="ECO:0000313" key="8">
    <source>
        <dbReference type="Proteomes" id="UP000058012"/>
    </source>
</evidence>
<feature type="transmembrane region" description="Helical" evidence="5">
    <location>
        <begin position="452"/>
        <end position="473"/>
    </location>
</feature>
<accession>A0A117UU77</accession>
<evidence type="ECO:0000256" key="4">
    <source>
        <dbReference type="ARBA" id="ARBA00023136"/>
    </source>
</evidence>
<dbReference type="Pfam" id="PF07690">
    <property type="entry name" value="MFS_1"/>
    <property type="match status" value="1"/>
</dbReference>
<protein>
    <recommendedName>
        <fullName evidence="6">Major facilitator superfamily (MFS) profile domain-containing protein</fullName>
    </recommendedName>
</protein>
<dbReference type="GO" id="GO:0022857">
    <property type="term" value="F:transmembrane transporter activity"/>
    <property type="evidence" value="ECO:0007669"/>
    <property type="project" value="InterPro"/>
</dbReference>
<feature type="transmembrane region" description="Helical" evidence="5">
    <location>
        <begin position="287"/>
        <end position="310"/>
    </location>
</feature>
<dbReference type="PROSITE" id="PS50850">
    <property type="entry name" value="MFS"/>
    <property type="match status" value="1"/>
</dbReference>
<comment type="caution">
    <text evidence="7">The sequence shown here is derived from an EMBL/GenBank/DDBJ whole genome shotgun (WGS) entry which is preliminary data.</text>
</comment>
<keyword evidence="8" id="KW-1185">Reference proteome</keyword>
<evidence type="ECO:0000256" key="2">
    <source>
        <dbReference type="ARBA" id="ARBA00022692"/>
    </source>
</evidence>
<dbReference type="Proteomes" id="UP000058012">
    <property type="component" value="Unassembled WGS sequence"/>
</dbReference>
<feature type="transmembrane region" description="Helical" evidence="5">
    <location>
        <begin position="240"/>
        <end position="258"/>
    </location>
</feature>
<feature type="transmembrane region" description="Helical" evidence="5">
    <location>
        <begin position="149"/>
        <end position="172"/>
    </location>
</feature>
<reference evidence="7 8" key="1">
    <citation type="submission" date="2015-10" db="EMBL/GenBank/DDBJ databases">
        <title>Draft genome sequence of Novosphingobium fuchskuhlense DSM 25065 isolated from a surface water sample of the southwest basin of Lake Grosse Fuchskuhle.</title>
        <authorList>
            <person name="Ruckert C."/>
            <person name="Winkler A."/>
            <person name="Glaeser J."/>
            <person name="Grossart H.-P."/>
            <person name="Kalinowski J."/>
            <person name="Glaeser S."/>
        </authorList>
    </citation>
    <scope>NUCLEOTIDE SEQUENCE [LARGE SCALE GENOMIC DNA]</scope>
    <source>
        <strain evidence="7 8">FNE08-7</strain>
    </source>
</reference>
<dbReference type="PANTHER" id="PTHR42718">
    <property type="entry name" value="MAJOR FACILITATOR SUPERFAMILY MULTIDRUG TRANSPORTER MFSC"/>
    <property type="match status" value="1"/>
</dbReference>
<feature type="transmembrane region" description="Helical" evidence="5">
    <location>
        <begin position="380"/>
        <end position="403"/>
    </location>
</feature>
<feature type="transmembrane region" description="Helical" evidence="5">
    <location>
        <begin position="22"/>
        <end position="46"/>
    </location>
</feature>
<feature type="domain" description="Major facilitator superfamily (MFS) profile" evidence="6">
    <location>
        <begin position="24"/>
        <end position="483"/>
    </location>
</feature>
<evidence type="ECO:0000313" key="7">
    <source>
        <dbReference type="EMBL" id="KUR70941.1"/>
    </source>
</evidence>
<feature type="transmembrane region" description="Helical" evidence="5">
    <location>
        <begin position="212"/>
        <end position="234"/>
    </location>
</feature>
<keyword evidence="2 5" id="KW-0812">Transmembrane</keyword>
<dbReference type="Gene3D" id="1.20.1250.20">
    <property type="entry name" value="MFS general substrate transporter like domains"/>
    <property type="match status" value="1"/>
</dbReference>
<proteinExistence type="predicted"/>
<dbReference type="Gene3D" id="1.20.1720.10">
    <property type="entry name" value="Multidrug resistance protein D"/>
    <property type="match status" value="1"/>
</dbReference>
<dbReference type="InterPro" id="IPR020846">
    <property type="entry name" value="MFS_dom"/>
</dbReference>
<dbReference type="SUPFAM" id="SSF103473">
    <property type="entry name" value="MFS general substrate transporter"/>
    <property type="match status" value="1"/>
</dbReference>
<feature type="transmembrane region" description="Helical" evidence="5">
    <location>
        <begin position="178"/>
        <end position="200"/>
    </location>
</feature>
<organism evidence="7 8">
    <name type="scientific">Novosphingobium fuchskuhlense</name>
    <dbReference type="NCBI Taxonomy" id="1117702"/>
    <lineage>
        <taxon>Bacteria</taxon>
        <taxon>Pseudomonadati</taxon>
        <taxon>Pseudomonadota</taxon>
        <taxon>Alphaproteobacteria</taxon>
        <taxon>Sphingomonadales</taxon>
        <taxon>Sphingomonadaceae</taxon>
        <taxon>Novosphingobium</taxon>
    </lineage>
</organism>
<dbReference type="RefSeq" id="WP_067912202.1">
    <property type="nucleotide sequence ID" value="NZ_KQ954245.1"/>
</dbReference>
<dbReference type="PANTHER" id="PTHR42718:SF39">
    <property type="entry name" value="ACTINORHODIN TRANSPORTER-RELATED"/>
    <property type="match status" value="1"/>
</dbReference>
<dbReference type="AlphaFoldDB" id="A0A117UU77"/>
<gene>
    <name evidence="7" type="ORF">AQZ52_13450</name>
</gene>
<dbReference type="GO" id="GO:0016020">
    <property type="term" value="C:membrane"/>
    <property type="evidence" value="ECO:0007669"/>
    <property type="project" value="UniProtKB-SubCell"/>
</dbReference>
<feature type="transmembrane region" description="Helical" evidence="5">
    <location>
        <begin position="89"/>
        <end position="109"/>
    </location>
</feature>
<comment type="subcellular location">
    <subcellularLocation>
        <location evidence="1">Membrane</location>
        <topology evidence="1">Multi-pass membrane protein</topology>
    </subcellularLocation>
</comment>
<keyword evidence="4 5" id="KW-0472">Membrane</keyword>
<evidence type="ECO:0000256" key="1">
    <source>
        <dbReference type="ARBA" id="ARBA00004141"/>
    </source>
</evidence>
<evidence type="ECO:0000256" key="5">
    <source>
        <dbReference type="SAM" id="Phobius"/>
    </source>
</evidence>
<name>A0A117UU77_9SPHN</name>
<feature type="transmembrane region" description="Helical" evidence="5">
    <location>
        <begin position="115"/>
        <end position="140"/>
    </location>
</feature>
<feature type="transmembrane region" description="Helical" evidence="5">
    <location>
        <begin position="322"/>
        <end position="341"/>
    </location>
</feature>
<dbReference type="EMBL" id="LLZS01000008">
    <property type="protein sequence ID" value="KUR70941.1"/>
    <property type="molecule type" value="Genomic_DNA"/>
</dbReference>
<evidence type="ECO:0000259" key="6">
    <source>
        <dbReference type="PROSITE" id="PS50850"/>
    </source>
</evidence>